<dbReference type="Proteomes" id="UP000245380">
    <property type="component" value="Unassembled WGS sequence"/>
</dbReference>
<dbReference type="Pfam" id="PF01828">
    <property type="entry name" value="Peptidase_A4"/>
    <property type="match status" value="1"/>
</dbReference>
<evidence type="ECO:0000256" key="1">
    <source>
        <dbReference type="PIRSR" id="PIRSR600250-50"/>
    </source>
</evidence>
<sequence>MKSRKPRHIGTLFGIGLVGIGAASLLAHGTHAGLKEQGTISEAKHYATDQWSFPAMAGTSQNWAGYVVQPSSLANGESSVTGSWTVPAISGNPNGNDAQWIGLGGVSSHDLLQMGTVEQMQNGQQTSYVFWEKLPHAADEMLPISPGDQISAKIIPIGSNTWRLTAIVTPRQGQPYAKSIVVSLSSSYVSGIETSAEWISEDPSNQNHNLLPLGNMGTITYRNATVNGQPIASPGNEVEPLEMVGTYGTPEMMPTKLSANGESFRTVMAHTSEGVQNIGGDNGGYTIVIPGIGTIRGMGGFNGFGGLGNGFPGFGNGFDWGTPSVWPQGFPSPQQSLQILQQWVAQQTQALRQIERPEVNVWPGGFSISWSSVTP</sequence>
<dbReference type="EMBL" id="MPDK01000004">
    <property type="protein sequence ID" value="PWI58409.1"/>
    <property type="molecule type" value="Genomic_DNA"/>
</dbReference>
<name>A0A2U3DAV5_SULT2</name>
<accession>A0A2U3DAV5</accession>
<evidence type="ECO:0008006" key="4">
    <source>
        <dbReference type="Google" id="ProtNLM"/>
    </source>
</evidence>
<dbReference type="PANTHER" id="PTHR37536">
    <property type="entry name" value="PUTATIVE (AFU_ORTHOLOGUE AFUA_3G02970)-RELATED"/>
    <property type="match status" value="1"/>
</dbReference>
<dbReference type="InterPro" id="IPR038656">
    <property type="entry name" value="Peptidase_G1_sf"/>
</dbReference>
<reference evidence="2 3" key="1">
    <citation type="submission" date="2016-11" db="EMBL/GenBank/DDBJ databases">
        <title>Comparative genomics of Acidibacillus ferroxidans species.</title>
        <authorList>
            <person name="Oliveira G."/>
            <person name="Nunes G."/>
            <person name="Oliveira R."/>
            <person name="Araujo F."/>
            <person name="Salim A."/>
            <person name="Scholte L."/>
            <person name="Morais D."/>
            <person name="Nancucheo I."/>
            <person name="Johnson D.B."/>
            <person name="Grail B."/>
            <person name="Bittencourt J."/>
            <person name="Valadares R."/>
        </authorList>
    </citation>
    <scope>NUCLEOTIDE SEQUENCE [LARGE SCALE GENOMIC DNA]</scope>
    <source>
        <strain evidence="2 3">Y002</strain>
    </source>
</reference>
<dbReference type="OrthoDB" id="2376230at2"/>
<dbReference type="GO" id="GO:0070007">
    <property type="term" value="F:glutamic-type endopeptidase activity"/>
    <property type="evidence" value="ECO:0007669"/>
    <property type="project" value="InterPro"/>
</dbReference>
<keyword evidence="3" id="KW-1185">Reference proteome</keyword>
<evidence type="ECO:0000313" key="3">
    <source>
        <dbReference type="Proteomes" id="UP000245380"/>
    </source>
</evidence>
<dbReference type="SUPFAM" id="SSF49899">
    <property type="entry name" value="Concanavalin A-like lectins/glucanases"/>
    <property type="match status" value="1"/>
</dbReference>
<dbReference type="InterPro" id="IPR000250">
    <property type="entry name" value="Peptidase_G1"/>
</dbReference>
<proteinExistence type="predicted"/>
<dbReference type="PANTHER" id="PTHR37536:SF1">
    <property type="entry name" value="ASPERGILLOPEPSIN, PUTAITVE (AFU_ORTHOLOGUE AFUA_7G01200)"/>
    <property type="match status" value="1"/>
</dbReference>
<dbReference type="RefSeq" id="WP_109429914.1">
    <property type="nucleotide sequence ID" value="NZ_MPDK01000004.1"/>
</dbReference>
<protein>
    <recommendedName>
        <fullName evidence="4">Peptidase A4 family protein</fullName>
    </recommendedName>
</protein>
<dbReference type="CDD" id="cd13426">
    <property type="entry name" value="Peptidase_G1"/>
    <property type="match status" value="1"/>
</dbReference>
<organism evidence="2 3">
    <name type="scientific">Sulfoacidibacillus thermotolerans</name>
    <name type="common">Acidibacillus sulfuroxidans</name>
    <dbReference type="NCBI Taxonomy" id="1765684"/>
    <lineage>
        <taxon>Bacteria</taxon>
        <taxon>Bacillati</taxon>
        <taxon>Bacillota</taxon>
        <taxon>Bacilli</taxon>
        <taxon>Bacillales</taxon>
        <taxon>Alicyclobacillaceae</taxon>
        <taxon>Sulfoacidibacillus</taxon>
    </lineage>
</organism>
<gene>
    <name evidence="2" type="ORF">BM613_04150</name>
</gene>
<feature type="active site" description="Proton acceptor" evidence="1">
    <location>
        <position position="201"/>
    </location>
</feature>
<dbReference type="InterPro" id="IPR013320">
    <property type="entry name" value="ConA-like_dom_sf"/>
</dbReference>
<dbReference type="Gene3D" id="2.60.120.700">
    <property type="entry name" value="Peptidase G1"/>
    <property type="match status" value="1"/>
</dbReference>
<comment type="caution">
    <text evidence="2">The sequence shown here is derived from an EMBL/GenBank/DDBJ whole genome shotgun (WGS) entry which is preliminary data.</text>
</comment>
<dbReference type="GO" id="GO:0006508">
    <property type="term" value="P:proteolysis"/>
    <property type="evidence" value="ECO:0007669"/>
    <property type="project" value="InterPro"/>
</dbReference>
<dbReference type="AlphaFoldDB" id="A0A2U3DAV5"/>
<evidence type="ECO:0000313" key="2">
    <source>
        <dbReference type="EMBL" id="PWI58409.1"/>
    </source>
</evidence>